<dbReference type="PANTHER" id="PTHR40275:SF1">
    <property type="entry name" value="SSL7038 PROTEIN"/>
    <property type="match status" value="1"/>
</dbReference>
<dbReference type="Proteomes" id="UP000539642">
    <property type="component" value="Unassembled WGS sequence"/>
</dbReference>
<protein>
    <submittedName>
        <fullName evidence="1">Putative addiction module antidote protein</fullName>
    </submittedName>
</protein>
<dbReference type="PANTHER" id="PTHR40275">
    <property type="entry name" value="SSL7038 PROTEIN"/>
    <property type="match status" value="1"/>
</dbReference>
<dbReference type="Pfam" id="PF21716">
    <property type="entry name" value="dnstrm_HI1420"/>
    <property type="match status" value="1"/>
</dbReference>
<organism evidence="1 2">
    <name type="scientific">Desulfoprunum benzoelyticum</name>
    <dbReference type="NCBI Taxonomy" id="1506996"/>
    <lineage>
        <taxon>Bacteria</taxon>
        <taxon>Pseudomonadati</taxon>
        <taxon>Thermodesulfobacteriota</taxon>
        <taxon>Desulfobulbia</taxon>
        <taxon>Desulfobulbales</taxon>
        <taxon>Desulfobulbaceae</taxon>
        <taxon>Desulfoprunum</taxon>
    </lineage>
</organism>
<evidence type="ECO:0000313" key="2">
    <source>
        <dbReference type="Proteomes" id="UP000539642"/>
    </source>
</evidence>
<dbReference type="SUPFAM" id="SSF47413">
    <property type="entry name" value="lambda repressor-like DNA-binding domains"/>
    <property type="match status" value="1"/>
</dbReference>
<dbReference type="InterPro" id="IPR010982">
    <property type="entry name" value="Lambda_DNA-bd_dom_sf"/>
</dbReference>
<name>A0A840V1Z0_9BACT</name>
<dbReference type="NCBIfam" id="TIGR02684">
    <property type="entry name" value="dnstrm_HI1420"/>
    <property type="match status" value="1"/>
</dbReference>
<comment type="caution">
    <text evidence="1">The sequence shown here is derived from an EMBL/GenBank/DDBJ whole genome shotgun (WGS) entry which is preliminary data.</text>
</comment>
<dbReference type="InterPro" id="IPR014057">
    <property type="entry name" value="HI1420"/>
</dbReference>
<sequence length="118" mass="12958">MAEAGTVPEQGLNMTEKFTRWDASDHLKTEEDIMAYFEACLDDDPGDGSLVRAALGDIAKAGNMSKLAREIGLSREVLYRALSTDGNPEFATIMKVIKGLGLRLHAGRTRHSNYRDEG</sequence>
<proteinExistence type="predicted"/>
<gene>
    <name evidence="1" type="ORF">HNQ81_000894</name>
</gene>
<dbReference type="EMBL" id="JACHEO010000003">
    <property type="protein sequence ID" value="MBB5347181.1"/>
    <property type="molecule type" value="Genomic_DNA"/>
</dbReference>
<accession>A0A840V1Z0</accession>
<dbReference type="AlphaFoldDB" id="A0A840V1Z0"/>
<reference evidence="1 2" key="1">
    <citation type="submission" date="2020-08" db="EMBL/GenBank/DDBJ databases">
        <title>Genomic Encyclopedia of Type Strains, Phase IV (KMG-IV): sequencing the most valuable type-strain genomes for metagenomic binning, comparative biology and taxonomic classification.</title>
        <authorList>
            <person name="Goeker M."/>
        </authorList>
    </citation>
    <scope>NUCLEOTIDE SEQUENCE [LARGE SCALE GENOMIC DNA]</scope>
    <source>
        <strain evidence="1 2">DSM 28570</strain>
    </source>
</reference>
<dbReference type="GO" id="GO:0003677">
    <property type="term" value="F:DNA binding"/>
    <property type="evidence" value="ECO:0007669"/>
    <property type="project" value="InterPro"/>
</dbReference>
<evidence type="ECO:0000313" key="1">
    <source>
        <dbReference type="EMBL" id="MBB5347181.1"/>
    </source>
</evidence>
<keyword evidence="2" id="KW-1185">Reference proteome</keyword>